<dbReference type="SUPFAM" id="SSF51569">
    <property type="entry name" value="Aldolase"/>
    <property type="match status" value="1"/>
</dbReference>
<evidence type="ECO:0008006" key="4">
    <source>
        <dbReference type="Google" id="ProtNLM"/>
    </source>
</evidence>
<keyword evidence="1" id="KW-0456">Lyase</keyword>
<organism evidence="3">
    <name type="scientific">marine metagenome</name>
    <dbReference type="NCBI Taxonomy" id="408172"/>
    <lineage>
        <taxon>unclassified sequences</taxon>
        <taxon>metagenomes</taxon>
        <taxon>ecological metagenomes</taxon>
    </lineage>
</organism>
<gene>
    <name evidence="3" type="ORF">METZ01_LOCUS264740</name>
</gene>
<dbReference type="Gene3D" id="3.20.20.70">
    <property type="entry name" value="Aldolase class I"/>
    <property type="match status" value="1"/>
</dbReference>
<evidence type="ECO:0000256" key="2">
    <source>
        <dbReference type="ARBA" id="ARBA00023270"/>
    </source>
</evidence>
<dbReference type="Pfam" id="PF00701">
    <property type="entry name" value="DHDPS"/>
    <property type="match status" value="1"/>
</dbReference>
<dbReference type="PIRSF" id="PIRSF001365">
    <property type="entry name" value="DHDPS"/>
    <property type="match status" value="1"/>
</dbReference>
<accession>A0A382JJ83</accession>
<dbReference type="InterPro" id="IPR002220">
    <property type="entry name" value="DapA-like"/>
</dbReference>
<dbReference type="PRINTS" id="PR00146">
    <property type="entry name" value="DHPICSNTHASE"/>
</dbReference>
<dbReference type="PANTHER" id="PTHR12128">
    <property type="entry name" value="DIHYDRODIPICOLINATE SYNTHASE"/>
    <property type="match status" value="1"/>
</dbReference>
<dbReference type="PANTHER" id="PTHR12128:SF66">
    <property type="entry name" value="4-HYDROXY-2-OXOGLUTARATE ALDOLASE, MITOCHONDRIAL"/>
    <property type="match status" value="1"/>
</dbReference>
<dbReference type="InterPro" id="IPR020625">
    <property type="entry name" value="Schiff_base-form_aldolases_AS"/>
</dbReference>
<name>A0A382JJ83_9ZZZZ</name>
<protein>
    <recommendedName>
        <fullName evidence="4">Dihydrodipicolinate synthase family protein</fullName>
    </recommendedName>
</protein>
<dbReference type="SMART" id="SM01130">
    <property type="entry name" value="DHDPS"/>
    <property type="match status" value="1"/>
</dbReference>
<dbReference type="CDD" id="cd00408">
    <property type="entry name" value="DHDPS-like"/>
    <property type="match status" value="1"/>
</dbReference>
<keyword evidence="2" id="KW-0704">Schiff base</keyword>
<dbReference type="GO" id="GO:0044281">
    <property type="term" value="P:small molecule metabolic process"/>
    <property type="evidence" value="ECO:0007669"/>
    <property type="project" value="UniProtKB-ARBA"/>
</dbReference>
<sequence length="310" mass="32448">MTDSQFNSPDAQGFAGVFPANPTPITGTGEIHEEALRAILEDNMAHGANGFWLAGTSGEGPLLSEAQRDRVAAVAGEVTRGRALAIMHVGAINTSTAVKGARGAARAGCAGIACLPPFLIKVSQRSIIDHYKAVADAADGLPLFAYNLPQLTQVAFDRALMEAVREEVPSLIGLKHSAYDLGMIRTWADMELACFSGFGGLALPALAMGAVGSIDAPLSIAPWLYSELYAAWKAGDIETARSRQASIQAVVNLTDQFDAVSHVGKTILGARIGIDCGASILPNNRLTSEQQNTILDNAGILGLLDPPDVE</sequence>
<dbReference type="InterPro" id="IPR013785">
    <property type="entry name" value="Aldolase_TIM"/>
</dbReference>
<dbReference type="PROSITE" id="PS00666">
    <property type="entry name" value="DHDPS_2"/>
    <property type="match status" value="1"/>
</dbReference>
<dbReference type="EMBL" id="UINC01074565">
    <property type="protein sequence ID" value="SVC11886.1"/>
    <property type="molecule type" value="Genomic_DNA"/>
</dbReference>
<evidence type="ECO:0000313" key="3">
    <source>
        <dbReference type="EMBL" id="SVC11886.1"/>
    </source>
</evidence>
<dbReference type="GO" id="GO:0008840">
    <property type="term" value="F:4-hydroxy-tetrahydrodipicolinate synthase activity"/>
    <property type="evidence" value="ECO:0007669"/>
    <property type="project" value="TreeGrafter"/>
</dbReference>
<reference evidence="3" key="1">
    <citation type="submission" date="2018-05" db="EMBL/GenBank/DDBJ databases">
        <authorList>
            <person name="Lanie J.A."/>
            <person name="Ng W.-L."/>
            <person name="Kazmierczak K.M."/>
            <person name="Andrzejewski T.M."/>
            <person name="Davidsen T.M."/>
            <person name="Wayne K.J."/>
            <person name="Tettelin H."/>
            <person name="Glass J.I."/>
            <person name="Rusch D."/>
            <person name="Podicherti R."/>
            <person name="Tsui H.-C.T."/>
            <person name="Winkler M.E."/>
        </authorList>
    </citation>
    <scope>NUCLEOTIDE SEQUENCE</scope>
</reference>
<dbReference type="AlphaFoldDB" id="A0A382JJ83"/>
<evidence type="ECO:0000256" key="1">
    <source>
        <dbReference type="ARBA" id="ARBA00023239"/>
    </source>
</evidence>
<proteinExistence type="predicted"/>